<proteinExistence type="predicted"/>
<accession>A0A4R6DK47</accession>
<comment type="caution">
    <text evidence="2">The sequence shown here is derived from an EMBL/GenBank/DDBJ whole genome shotgun (WGS) entry which is preliminary data.</text>
</comment>
<dbReference type="RefSeq" id="WP_133519023.1">
    <property type="nucleotide sequence ID" value="NZ_SNVW01000003.1"/>
</dbReference>
<dbReference type="EMBL" id="SNVW01000003">
    <property type="protein sequence ID" value="TDN45161.1"/>
    <property type="molecule type" value="Genomic_DNA"/>
</dbReference>
<feature type="transmembrane region" description="Helical" evidence="1">
    <location>
        <begin position="25"/>
        <end position="43"/>
    </location>
</feature>
<feature type="transmembrane region" description="Helical" evidence="1">
    <location>
        <begin position="95"/>
        <end position="114"/>
    </location>
</feature>
<evidence type="ECO:0000313" key="3">
    <source>
        <dbReference type="Proteomes" id="UP000295764"/>
    </source>
</evidence>
<dbReference type="OrthoDB" id="5019694at2"/>
<reference evidence="2 3" key="1">
    <citation type="submission" date="2019-03" db="EMBL/GenBank/DDBJ databases">
        <title>Genomic analyses of the natural microbiome of Caenorhabditis elegans.</title>
        <authorList>
            <person name="Samuel B."/>
        </authorList>
    </citation>
    <scope>NUCLEOTIDE SEQUENCE [LARGE SCALE GENOMIC DNA]</scope>
    <source>
        <strain evidence="2 3">JUb65</strain>
    </source>
</reference>
<dbReference type="Proteomes" id="UP000295764">
    <property type="component" value="Unassembled WGS sequence"/>
</dbReference>
<organism evidence="2 3">
    <name type="scientific">Curtobacterium flaccumfaciens</name>
    <dbReference type="NCBI Taxonomy" id="2035"/>
    <lineage>
        <taxon>Bacteria</taxon>
        <taxon>Bacillati</taxon>
        <taxon>Actinomycetota</taxon>
        <taxon>Actinomycetes</taxon>
        <taxon>Micrococcales</taxon>
        <taxon>Microbacteriaceae</taxon>
        <taxon>Curtobacterium</taxon>
    </lineage>
</organism>
<keyword evidence="1" id="KW-0472">Membrane</keyword>
<gene>
    <name evidence="2" type="ORF">EDF64_10384</name>
</gene>
<evidence type="ECO:0000256" key="1">
    <source>
        <dbReference type="SAM" id="Phobius"/>
    </source>
</evidence>
<feature type="transmembrane region" description="Helical" evidence="1">
    <location>
        <begin position="63"/>
        <end position="83"/>
    </location>
</feature>
<evidence type="ECO:0000313" key="2">
    <source>
        <dbReference type="EMBL" id="TDN45161.1"/>
    </source>
</evidence>
<keyword evidence="1" id="KW-1133">Transmembrane helix</keyword>
<name>A0A4R6DK47_9MICO</name>
<protein>
    <submittedName>
        <fullName evidence="2">Uncharacterized protein</fullName>
    </submittedName>
</protein>
<sequence>MGEERLLTEPVLRPRPEPSQLTKDARWLVVIVLLCILFQQPGSTWSLDVEHAGQQYSFVSHPSLGWTMLTVGFAVVGFVVAIARRGARRFDEHTVMGLALAGVLGTTVLVWLLMPAQMAWLQWAVEHGRTHPFVLGNVVEHVRYADYTG</sequence>
<dbReference type="STRING" id="2035.RU06_09770"/>
<keyword evidence="1" id="KW-0812">Transmembrane</keyword>
<dbReference type="AlphaFoldDB" id="A0A4R6DK47"/>